<gene>
    <name evidence="1" type="ORF">KPL71_023325</name>
</gene>
<dbReference type="Proteomes" id="UP000829398">
    <property type="component" value="Chromosome 8"/>
</dbReference>
<comment type="caution">
    <text evidence="1">The sequence shown here is derived from an EMBL/GenBank/DDBJ whole genome shotgun (WGS) entry which is preliminary data.</text>
</comment>
<dbReference type="EMBL" id="CM039177">
    <property type="protein sequence ID" value="KAH9696774.1"/>
    <property type="molecule type" value="Genomic_DNA"/>
</dbReference>
<protein>
    <submittedName>
        <fullName evidence="1">CCHC-type domain-containing protein</fullName>
    </submittedName>
</protein>
<sequence length="229" mass="26087">MDTEELIRKCKAISIQEGSERKLSIRSEMKEKGGHIVANSLVGKILIARSIHTEGIRTALMQAWRTNKEVKIENLGNNVFLFKFGSEGDKRKVMAGGPWHFDRALIVLEEPRGIGNKRKQKFTHATFWVQFHNVPIGCMELESIHKLGELIGDVLEVETDDEGECIGPYARVRISIDITKPLQKMVFLELEEDNEVELPVLYERLPDFCFCCGLIGHQFKECEAYKGQP</sequence>
<name>A0ACB8II85_CITSI</name>
<evidence type="ECO:0000313" key="2">
    <source>
        <dbReference type="Proteomes" id="UP000829398"/>
    </source>
</evidence>
<evidence type="ECO:0000313" key="1">
    <source>
        <dbReference type="EMBL" id="KAH9696774.1"/>
    </source>
</evidence>
<proteinExistence type="predicted"/>
<accession>A0ACB8II85</accession>
<organism evidence="1 2">
    <name type="scientific">Citrus sinensis</name>
    <name type="common">Sweet orange</name>
    <name type="synonym">Citrus aurantium var. sinensis</name>
    <dbReference type="NCBI Taxonomy" id="2711"/>
    <lineage>
        <taxon>Eukaryota</taxon>
        <taxon>Viridiplantae</taxon>
        <taxon>Streptophyta</taxon>
        <taxon>Embryophyta</taxon>
        <taxon>Tracheophyta</taxon>
        <taxon>Spermatophyta</taxon>
        <taxon>Magnoliopsida</taxon>
        <taxon>eudicotyledons</taxon>
        <taxon>Gunneridae</taxon>
        <taxon>Pentapetalae</taxon>
        <taxon>rosids</taxon>
        <taxon>malvids</taxon>
        <taxon>Sapindales</taxon>
        <taxon>Rutaceae</taxon>
        <taxon>Aurantioideae</taxon>
        <taxon>Citrus</taxon>
    </lineage>
</organism>
<reference evidence="2" key="1">
    <citation type="journal article" date="2023" name="Hortic. Res.">
        <title>A chromosome-level phased genome enabling allele-level studies in sweet orange: a case study on citrus Huanglongbing tolerance.</title>
        <authorList>
            <person name="Wu B."/>
            <person name="Yu Q."/>
            <person name="Deng Z."/>
            <person name="Duan Y."/>
            <person name="Luo F."/>
            <person name="Gmitter F. Jr."/>
        </authorList>
    </citation>
    <scope>NUCLEOTIDE SEQUENCE [LARGE SCALE GENOMIC DNA]</scope>
    <source>
        <strain evidence="2">cv. Valencia</strain>
    </source>
</reference>
<keyword evidence="2" id="KW-1185">Reference proteome</keyword>